<protein>
    <recommendedName>
        <fullName evidence="2">J domain-containing protein</fullName>
    </recommendedName>
</protein>
<gene>
    <name evidence="3" type="ORF">MVEN_01024400</name>
</gene>
<dbReference type="InterPro" id="IPR001623">
    <property type="entry name" value="DnaJ_domain"/>
</dbReference>
<dbReference type="OrthoDB" id="442087at2759"/>
<dbReference type="AlphaFoldDB" id="A0A8H6YEK6"/>
<dbReference type="PROSITE" id="PS00636">
    <property type="entry name" value="DNAJ_1"/>
    <property type="match status" value="1"/>
</dbReference>
<evidence type="ECO:0000256" key="1">
    <source>
        <dbReference type="SAM" id="MobiDB-lite"/>
    </source>
</evidence>
<organism evidence="3 4">
    <name type="scientific">Mycena venus</name>
    <dbReference type="NCBI Taxonomy" id="2733690"/>
    <lineage>
        <taxon>Eukaryota</taxon>
        <taxon>Fungi</taxon>
        <taxon>Dikarya</taxon>
        <taxon>Basidiomycota</taxon>
        <taxon>Agaricomycotina</taxon>
        <taxon>Agaricomycetes</taxon>
        <taxon>Agaricomycetidae</taxon>
        <taxon>Agaricales</taxon>
        <taxon>Marasmiineae</taxon>
        <taxon>Mycenaceae</taxon>
        <taxon>Mycena</taxon>
    </lineage>
</organism>
<dbReference type="InterPro" id="IPR018253">
    <property type="entry name" value="DnaJ_domain_CS"/>
</dbReference>
<feature type="compositionally biased region" description="Pro residues" evidence="1">
    <location>
        <begin position="223"/>
        <end position="232"/>
    </location>
</feature>
<evidence type="ECO:0000313" key="4">
    <source>
        <dbReference type="Proteomes" id="UP000620124"/>
    </source>
</evidence>
<dbReference type="SUPFAM" id="SSF46565">
    <property type="entry name" value="Chaperone J-domain"/>
    <property type="match status" value="1"/>
</dbReference>
<evidence type="ECO:0000259" key="2">
    <source>
        <dbReference type="PROSITE" id="PS50076"/>
    </source>
</evidence>
<dbReference type="Gene3D" id="1.10.287.110">
    <property type="entry name" value="DnaJ domain"/>
    <property type="match status" value="1"/>
</dbReference>
<feature type="region of interest" description="Disordered" evidence="1">
    <location>
        <begin position="216"/>
        <end position="317"/>
    </location>
</feature>
<dbReference type="EMBL" id="JACAZI010000007">
    <property type="protein sequence ID" value="KAF7356886.1"/>
    <property type="molecule type" value="Genomic_DNA"/>
</dbReference>
<dbReference type="Pfam" id="PF00226">
    <property type="entry name" value="DnaJ"/>
    <property type="match status" value="1"/>
</dbReference>
<feature type="compositionally biased region" description="Basic residues" evidence="1">
    <location>
        <begin position="308"/>
        <end position="317"/>
    </location>
</feature>
<feature type="compositionally biased region" description="Polar residues" evidence="1">
    <location>
        <begin position="245"/>
        <end position="254"/>
    </location>
</feature>
<feature type="region of interest" description="Disordered" evidence="1">
    <location>
        <begin position="48"/>
        <end position="71"/>
    </location>
</feature>
<dbReference type="Proteomes" id="UP000620124">
    <property type="component" value="Unassembled WGS sequence"/>
</dbReference>
<keyword evidence="4" id="KW-1185">Reference proteome</keyword>
<feature type="domain" description="J" evidence="2">
    <location>
        <begin position="1"/>
        <end position="50"/>
    </location>
</feature>
<sequence length="317" mass="36962">MCLKFLRTPHLTRFARHIKKQAAEERFRRVSNAYEVLKDPENRRLYDMHGVWPPPEPPQEQPYSSRHHSRRHRAAHYDPFETFFQDPFEMFDKIFSDYRRPSYRPMHRSASNWQRDPFEAIYRIQDMMADLERDVFAFPSSRSFSLGFNEPPFGPRPFGGDFGDRGQIRWAQQSTMLTTRNGVTHRIDKRRDWDGNEHITRTYPDGREMYTINGVEQPSRGYLPPPGPPPQDHPPKYASAVGANASVTPPQMNSARGYVSPPPPYHSSRSSGYNNRAPHGYHRERHSSGPVIPADPGPVIPDMNAPRAQRRWWRGRD</sequence>
<dbReference type="PROSITE" id="PS50076">
    <property type="entry name" value="DNAJ_2"/>
    <property type="match status" value="1"/>
</dbReference>
<reference evidence="3" key="1">
    <citation type="submission" date="2020-05" db="EMBL/GenBank/DDBJ databases">
        <title>Mycena genomes resolve the evolution of fungal bioluminescence.</title>
        <authorList>
            <person name="Tsai I.J."/>
        </authorList>
    </citation>
    <scope>NUCLEOTIDE SEQUENCE</scope>
    <source>
        <strain evidence="3">CCC161011</strain>
    </source>
</reference>
<proteinExistence type="predicted"/>
<comment type="caution">
    <text evidence="3">The sequence shown here is derived from an EMBL/GenBank/DDBJ whole genome shotgun (WGS) entry which is preliminary data.</text>
</comment>
<dbReference type="InterPro" id="IPR036869">
    <property type="entry name" value="J_dom_sf"/>
</dbReference>
<accession>A0A8H6YEK6</accession>
<evidence type="ECO:0000313" key="3">
    <source>
        <dbReference type="EMBL" id="KAF7356886.1"/>
    </source>
</evidence>
<name>A0A8H6YEK6_9AGAR</name>